<dbReference type="EMBL" id="JBBNAF010000001">
    <property type="protein sequence ID" value="KAK9168775.1"/>
    <property type="molecule type" value="Genomic_DNA"/>
</dbReference>
<evidence type="ECO:0000256" key="1">
    <source>
        <dbReference type="SAM" id="MobiDB-lite"/>
    </source>
</evidence>
<accession>A0AAP0Q5Z9</accession>
<keyword evidence="3" id="KW-1185">Reference proteome</keyword>
<proteinExistence type="predicted"/>
<comment type="caution">
    <text evidence="2">The sequence shown here is derived from an EMBL/GenBank/DDBJ whole genome shotgun (WGS) entry which is preliminary data.</text>
</comment>
<protein>
    <submittedName>
        <fullName evidence="2">Uncharacterized protein</fullName>
    </submittedName>
</protein>
<evidence type="ECO:0000313" key="3">
    <source>
        <dbReference type="Proteomes" id="UP001420932"/>
    </source>
</evidence>
<dbReference type="Proteomes" id="UP001420932">
    <property type="component" value="Unassembled WGS sequence"/>
</dbReference>
<reference evidence="2 3" key="1">
    <citation type="submission" date="2024-01" db="EMBL/GenBank/DDBJ databases">
        <title>Genome assemblies of Stephania.</title>
        <authorList>
            <person name="Yang L."/>
        </authorList>
    </citation>
    <scope>NUCLEOTIDE SEQUENCE [LARGE SCALE GENOMIC DNA]</scope>
    <source>
        <strain evidence="2">YNDBR</strain>
        <tissue evidence="2">Leaf</tissue>
    </source>
</reference>
<feature type="region of interest" description="Disordered" evidence="1">
    <location>
        <begin position="53"/>
        <end position="72"/>
    </location>
</feature>
<gene>
    <name evidence="2" type="ORF">Syun_000915</name>
</gene>
<evidence type="ECO:0000313" key="2">
    <source>
        <dbReference type="EMBL" id="KAK9168775.1"/>
    </source>
</evidence>
<sequence>MIVLHALKSLIIHPVLQNLGILKSPITHHRGPIPFQNSCLTLLEVGPMDNHHKRPLLSSTSTETKKAPTKVETTLTLRVSETTAIPSPPTRSN</sequence>
<dbReference type="AlphaFoldDB" id="A0AAP0Q5Z9"/>
<organism evidence="2 3">
    <name type="scientific">Stephania yunnanensis</name>
    <dbReference type="NCBI Taxonomy" id="152371"/>
    <lineage>
        <taxon>Eukaryota</taxon>
        <taxon>Viridiplantae</taxon>
        <taxon>Streptophyta</taxon>
        <taxon>Embryophyta</taxon>
        <taxon>Tracheophyta</taxon>
        <taxon>Spermatophyta</taxon>
        <taxon>Magnoliopsida</taxon>
        <taxon>Ranunculales</taxon>
        <taxon>Menispermaceae</taxon>
        <taxon>Menispermoideae</taxon>
        <taxon>Cissampelideae</taxon>
        <taxon>Stephania</taxon>
    </lineage>
</organism>
<name>A0AAP0Q5Z9_9MAGN</name>